<evidence type="ECO:0000256" key="9">
    <source>
        <dbReference type="ARBA" id="ARBA00061188"/>
    </source>
</evidence>
<dbReference type="OrthoDB" id="9806430at2"/>
<dbReference type="RefSeq" id="WP_083050812.1">
    <property type="nucleotide sequence ID" value="NZ_MWQY01000011.1"/>
</dbReference>
<dbReference type="PRINTS" id="PR00096">
    <property type="entry name" value="GATASE"/>
</dbReference>
<keyword evidence="10" id="KW-0460">Magnesium</keyword>
<evidence type="ECO:0000256" key="7">
    <source>
        <dbReference type="ARBA" id="ARBA00023141"/>
    </source>
</evidence>
<dbReference type="InterPro" id="IPR005940">
    <property type="entry name" value="Anthranilate_Pribosyl_Tfrase"/>
</dbReference>
<dbReference type="PRINTS" id="PR00097">
    <property type="entry name" value="ANTSNTHASEII"/>
</dbReference>
<dbReference type="NCBIfam" id="TIGR01245">
    <property type="entry name" value="trpD"/>
    <property type="match status" value="1"/>
</dbReference>
<feature type="binding site" evidence="10">
    <location>
        <begin position="300"/>
        <end position="308"/>
    </location>
    <ligand>
        <name>5-phospho-alpha-D-ribose 1-diphosphate</name>
        <dbReference type="ChEBI" id="CHEBI:58017"/>
    </ligand>
</feature>
<dbReference type="EC" id="2.4.2.18" evidence="10"/>
<dbReference type="STRING" id="1963862.B4O97_10985"/>
<organism evidence="14 15">
    <name type="scientific">Marispirochaeta aestuarii</name>
    <dbReference type="NCBI Taxonomy" id="1963862"/>
    <lineage>
        <taxon>Bacteria</taxon>
        <taxon>Pseudomonadati</taxon>
        <taxon>Spirochaetota</taxon>
        <taxon>Spirochaetia</taxon>
        <taxon>Spirochaetales</taxon>
        <taxon>Spirochaetaceae</taxon>
        <taxon>Marispirochaeta</taxon>
    </lineage>
</organism>
<comment type="caution">
    <text evidence="14">The sequence shown here is derived from an EMBL/GenBank/DDBJ whole genome shotgun (WGS) entry which is preliminary data.</text>
</comment>
<dbReference type="Pfam" id="PF00117">
    <property type="entry name" value="GATase"/>
    <property type="match status" value="1"/>
</dbReference>
<dbReference type="UniPathway" id="UPA00035">
    <property type="reaction ID" value="UER00041"/>
</dbReference>
<keyword evidence="5 10" id="KW-0822">Tryptophan biosynthesis</keyword>
<dbReference type="FunFam" id="3.40.1030.10:FF:000002">
    <property type="entry name" value="Anthranilate phosphoribosyltransferase"/>
    <property type="match status" value="1"/>
</dbReference>
<comment type="similarity">
    <text evidence="10">Belongs to the anthranilate phosphoribosyltransferase family.</text>
</comment>
<dbReference type="SUPFAM" id="SSF52317">
    <property type="entry name" value="Class I glutamine amidotransferase-like"/>
    <property type="match status" value="1"/>
</dbReference>
<dbReference type="PROSITE" id="PS51273">
    <property type="entry name" value="GATASE_TYPE_1"/>
    <property type="match status" value="1"/>
</dbReference>
<dbReference type="InterPro" id="IPR029062">
    <property type="entry name" value="Class_I_gatase-like"/>
</dbReference>
<dbReference type="HAMAP" id="MF_00211">
    <property type="entry name" value="TrpD"/>
    <property type="match status" value="1"/>
</dbReference>
<dbReference type="InterPro" id="IPR017926">
    <property type="entry name" value="GATASE"/>
</dbReference>
<feature type="binding site" evidence="10">
    <location>
        <position position="417"/>
    </location>
    <ligand>
        <name>Mg(2+)</name>
        <dbReference type="ChEBI" id="CHEBI:18420"/>
        <label>2</label>
    </ligand>
</feature>
<dbReference type="GO" id="GO:0005829">
    <property type="term" value="C:cytosol"/>
    <property type="evidence" value="ECO:0007669"/>
    <property type="project" value="TreeGrafter"/>
</dbReference>
<dbReference type="InterPro" id="IPR017459">
    <property type="entry name" value="Glycosyl_Trfase_fam3_N_dom"/>
</dbReference>
<comment type="subunit">
    <text evidence="10">Homodimer.</text>
</comment>
<keyword evidence="4 10" id="KW-0808">Transferase</keyword>
<feature type="binding site" evidence="10">
    <location>
        <position position="358"/>
    </location>
    <ligand>
        <name>anthranilate</name>
        <dbReference type="ChEBI" id="CHEBI:16567"/>
        <label>2</label>
    </ligand>
</feature>
<feature type="domain" description="Glycosyl transferase family 3" evidence="12">
    <location>
        <begin position="265"/>
        <end position="516"/>
    </location>
</feature>
<protein>
    <recommendedName>
        <fullName evidence="10">Anthranilate phosphoribosyltransferase</fullName>
        <ecNumber evidence="10">2.4.2.18</ecNumber>
    </recommendedName>
</protein>
<proteinExistence type="inferred from homology"/>
<dbReference type="PANTHER" id="PTHR43285">
    <property type="entry name" value="ANTHRANILATE PHOSPHORIBOSYLTRANSFERASE"/>
    <property type="match status" value="1"/>
</dbReference>
<keyword evidence="6 14" id="KW-0315">Glutamine amidotransferase</keyword>
<comment type="catalytic activity">
    <reaction evidence="8 10">
        <text>N-(5-phospho-beta-D-ribosyl)anthranilate + diphosphate = 5-phospho-alpha-D-ribose 1-diphosphate + anthranilate</text>
        <dbReference type="Rhea" id="RHEA:11768"/>
        <dbReference type="ChEBI" id="CHEBI:16567"/>
        <dbReference type="ChEBI" id="CHEBI:18277"/>
        <dbReference type="ChEBI" id="CHEBI:33019"/>
        <dbReference type="ChEBI" id="CHEBI:58017"/>
        <dbReference type="EC" id="2.4.2.18"/>
    </reaction>
</comment>
<keyword evidence="2 10" id="KW-0028">Amino-acid biosynthesis</keyword>
<evidence type="ECO:0000313" key="14">
    <source>
        <dbReference type="EMBL" id="ORC34855.1"/>
    </source>
</evidence>
<feature type="binding site" evidence="10">
    <location>
        <position position="303"/>
    </location>
    <ligand>
        <name>anthranilate</name>
        <dbReference type="ChEBI" id="CHEBI:16567"/>
        <label>1</label>
    </ligand>
</feature>
<evidence type="ECO:0000256" key="10">
    <source>
        <dbReference type="HAMAP-Rule" id="MF_00211"/>
    </source>
</evidence>
<dbReference type="AlphaFoldDB" id="A0A1Y1RX68"/>
<dbReference type="Proteomes" id="UP000192343">
    <property type="component" value="Unassembled WGS sequence"/>
</dbReference>
<evidence type="ECO:0000256" key="6">
    <source>
        <dbReference type="ARBA" id="ARBA00022962"/>
    </source>
</evidence>
<feature type="binding site" evidence="10">
    <location>
        <position position="280"/>
    </location>
    <ligand>
        <name>5-phospho-alpha-D-ribose 1-diphosphate</name>
        <dbReference type="ChEBI" id="CHEBI:58017"/>
    </ligand>
</feature>
<dbReference type="FunFam" id="3.40.50.880:FF:000003">
    <property type="entry name" value="Anthranilate synthase component II"/>
    <property type="match status" value="1"/>
</dbReference>
<evidence type="ECO:0000256" key="1">
    <source>
        <dbReference type="ARBA" id="ARBA00004907"/>
    </source>
</evidence>
<feature type="domain" description="Glutamine amidotransferase" evidence="11">
    <location>
        <begin position="3"/>
        <end position="186"/>
    </location>
</feature>
<gene>
    <name evidence="10" type="primary">trpD</name>
    <name evidence="14" type="ORF">B4O97_10985</name>
</gene>
<evidence type="ECO:0000313" key="15">
    <source>
        <dbReference type="Proteomes" id="UP000192343"/>
    </source>
</evidence>
<feature type="binding site" evidence="10">
    <location>
        <position position="272"/>
    </location>
    <ligand>
        <name>anthranilate</name>
        <dbReference type="ChEBI" id="CHEBI:16567"/>
        <label>1</label>
    </ligand>
</feature>
<feature type="binding site" evidence="10">
    <location>
        <position position="418"/>
    </location>
    <ligand>
        <name>Mg(2+)</name>
        <dbReference type="ChEBI" id="CHEBI:18420"/>
        <label>2</label>
    </ligand>
</feature>
<evidence type="ECO:0000259" key="11">
    <source>
        <dbReference type="Pfam" id="PF00117"/>
    </source>
</evidence>
<name>A0A1Y1RX68_9SPIO</name>
<keyword evidence="7 10" id="KW-0057">Aromatic amino acid biosynthesis</keyword>
<accession>A0A1Y1RX68</accession>
<comment type="caution">
    <text evidence="10">Lacks conserved residue(s) required for the propagation of feature annotation.</text>
</comment>
<feature type="binding site" evidence="10">
    <location>
        <position position="272"/>
    </location>
    <ligand>
        <name>5-phospho-alpha-D-ribose 1-diphosphate</name>
        <dbReference type="ChEBI" id="CHEBI:58017"/>
    </ligand>
</feature>
<dbReference type="NCBIfam" id="NF011201">
    <property type="entry name" value="PRK14607.1"/>
    <property type="match status" value="1"/>
</dbReference>
<dbReference type="EMBL" id="MWQY01000011">
    <property type="protein sequence ID" value="ORC34855.1"/>
    <property type="molecule type" value="Genomic_DNA"/>
</dbReference>
<keyword evidence="10" id="KW-0479">Metal-binding</keyword>
<dbReference type="Pfam" id="PF02885">
    <property type="entry name" value="Glycos_trans_3N"/>
    <property type="match status" value="1"/>
</dbReference>
<sequence length="530" mass="57507">MYVLIDNYDSFTWNIYQYLTELTNTPVRVFRNDRISLKELLDLPMKGLIISPGPGRPSEAGISIEAIRSFAGKVPILGICLGHQAIGEAFGGKTVQARRIVHGKTEEIDNDGKGVFRNLPSRPLFTRYHSLAVEEDSLPEQLEVSARSDDGEIMGLRHREYEIEGVQFHPESIASEDGKKLLANFIEYRREPYPLQRNLQRIISGEDLSREEAAGFMREVTEGSVLPAKLAACLTAFNAKGITPEEVAGCAQVLQEKRVTVRAEKPVLDTCGTGGDGQGTFNISSMAALIASACGAEVAKHGNRAISSLCGSADFYRALGINIDLGPEDAERMIREEGFAFLFAPRYHGAMRHAAQVRRELGFKTIMNMLGPLANPAGAEYQLIGVFDGEKSELMARAAMLLGIKRGMVVHGSDGLDELTVTGPSKIVRFAQGEELVEEEFFPQDLGIKPCTLKDLQGGEAEDNAAMARDLIDGGGKPALRDAACLNAGAALLVYGLAESIGEGYTMALKSLSSGQVREKLQAVIEASQR</sequence>
<feature type="binding site" evidence="10">
    <location>
        <position position="312"/>
    </location>
    <ligand>
        <name>5-phospho-alpha-D-ribose 1-diphosphate</name>
        <dbReference type="ChEBI" id="CHEBI:58017"/>
    </ligand>
</feature>
<reference evidence="14 15" key="1">
    <citation type="submission" date="2017-03" db="EMBL/GenBank/DDBJ databases">
        <title>Draft Genome sequence of Marispirochaeta sp. strain JC444.</title>
        <authorList>
            <person name="Shivani Y."/>
            <person name="Subhash Y."/>
            <person name="Sasikala C."/>
            <person name="Ramana C."/>
        </authorList>
    </citation>
    <scope>NUCLEOTIDE SEQUENCE [LARGE SCALE GENOMIC DNA]</scope>
    <source>
        <strain evidence="14 15">JC444</strain>
    </source>
</reference>
<dbReference type="Pfam" id="PF00591">
    <property type="entry name" value="Glycos_transf_3"/>
    <property type="match status" value="1"/>
</dbReference>
<dbReference type="GO" id="GO:0000287">
    <property type="term" value="F:magnesium ion binding"/>
    <property type="evidence" value="ECO:0007669"/>
    <property type="project" value="UniProtKB-UniRule"/>
</dbReference>
<dbReference type="Gene3D" id="3.40.50.880">
    <property type="match status" value="1"/>
</dbReference>
<evidence type="ECO:0000256" key="2">
    <source>
        <dbReference type="ARBA" id="ARBA00022605"/>
    </source>
</evidence>
<comment type="similarity">
    <text evidence="9">In the C-terminal section; belongs to the anthranilate phosphoribosyltransferase family.</text>
</comment>
<feature type="binding site" evidence="10">
    <location>
        <begin position="282"/>
        <end position="285"/>
    </location>
    <ligand>
        <name>5-phospho-alpha-D-ribose 1-diphosphate</name>
        <dbReference type="ChEBI" id="CHEBI:58017"/>
    </ligand>
</feature>
<dbReference type="InterPro" id="IPR035902">
    <property type="entry name" value="Nuc_phospho_transferase"/>
</dbReference>
<evidence type="ECO:0000256" key="8">
    <source>
        <dbReference type="ARBA" id="ARBA00052328"/>
    </source>
</evidence>
<feature type="domain" description="Glycosyl transferase family 3 N-terminal" evidence="13">
    <location>
        <begin position="199"/>
        <end position="257"/>
    </location>
</feature>
<dbReference type="Gene3D" id="1.20.970.10">
    <property type="entry name" value="Transferase, Pyrimidine Nucleoside Phosphorylase, Chain C"/>
    <property type="match status" value="1"/>
</dbReference>
<keyword evidence="3 10" id="KW-0328">Glycosyltransferase</keyword>
<dbReference type="GO" id="GO:0004048">
    <property type="term" value="F:anthranilate phosphoribosyltransferase activity"/>
    <property type="evidence" value="ECO:0007669"/>
    <property type="project" value="UniProtKB-UniRule"/>
</dbReference>
<evidence type="ECO:0000259" key="12">
    <source>
        <dbReference type="Pfam" id="PF00591"/>
    </source>
</evidence>
<dbReference type="InterPro" id="IPR006221">
    <property type="entry name" value="TrpG/PapA_dom"/>
</dbReference>
<dbReference type="SUPFAM" id="SSF52418">
    <property type="entry name" value="Nucleoside phosphorylase/phosphoribosyltransferase catalytic domain"/>
    <property type="match status" value="1"/>
</dbReference>
<dbReference type="CDD" id="cd01743">
    <property type="entry name" value="GATase1_Anthranilate_Synthase"/>
    <property type="match status" value="1"/>
</dbReference>
<comment type="cofactor">
    <cofactor evidence="10">
        <name>Mg(2+)</name>
        <dbReference type="ChEBI" id="CHEBI:18420"/>
    </cofactor>
    <text evidence="10">Binds 2 magnesium ions per monomer.</text>
</comment>
<feature type="binding site" evidence="10">
    <location>
        <position position="418"/>
    </location>
    <ligand>
        <name>Mg(2+)</name>
        <dbReference type="ChEBI" id="CHEBI:18420"/>
        <label>1</label>
    </ligand>
</feature>
<dbReference type="GO" id="GO:0000162">
    <property type="term" value="P:L-tryptophan biosynthetic process"/>
    <property type="evidence" value="ECO:0007669"/>
    <property type="project" value="UniProtKB-UniRule"/>
</dbReference>
<evidence type="ECO:0000256" key="5">
    <source>
        <dbReference type="ARBA" id="ARBA00022822"/>
    </source>
</evidence>
<dbReference type="PRINTS" id="PR00099">
    <property type="entry name" value="CPSGATASE"/>
</dbReference>
<dbReference type="InterPro" id="IPR036320">
    <property type="entry name" value="Glycosyl_Trfase_fam3_N_dom_sf"/>
</dbReference>
<dbReference type="Gene3D" id="3.40.1030.10">
    <property type="entry name" value="Nucleoside phosphorylase/phosphoribosyltransferase catalytic domain"/>
    <property type="match status" value="1"/>
</dbReference>
<evidence type="ECO:0000256" key="4">
    <source>
        <dbReference type="ARBA" id="ARBA00022679"/>
    </source>
</evidence>
<dbReference type="PANTHER" id="PTHR43285:SF2">
    <property type="entry name" value="ANTHRANILATE PHOSPHORIBOSYLTRANSFERASE"/>
    <property type="match status" value="1"/>
</dbReference>
<dbReference type="SUPFAM" id="SSF47648">
    <property type="entry name" value="Nucleoside phosphorylase/phosphoribosyltransferase N-terminal domain"/>
    <property type="match status" value="1"/>
</dbReference>
<evidence type="ECO:0000259" key="13">
    <source>
        <dbReference type="Pfam" id="PF02885"/>
    </source>
</evidence>
<dbReference type="NCBIfam" id="TIGR00566">
    <property type="entry name" value="trpG_papA"/>
    <property type="match status" value="1"/>
</dbReference>
<keyword evidence="15" id="KW-1185">Reference proteome</keyword>
<comment type="function">
    <text evidence="10">Catalyzes the transfer of the phosphoribosyl group of 5-phosphorylribose-1-pyrophosphate (PRPP) to anthranilate to yield N-(5'-phosphoribosyl)-anthranilate (PRA).</text>
</comment>
<feature type="binding site" evidence="10">
    <location>
        <position position="284"/>
    </location>
    <ligand>
        <name>Mg(2+)</name>
        <dbReference type="ChEBI" id="CHEBI:18420"/>
        <label>1</label>
    </ligand>
</feature>
<comment type="pathway">
    <text evidence="1 10">Amino-acid biosynthesis; L-tryptophan biosynthesis; L-tryptophan from chorismate: step 2/5.</text>
</comment>
<evidence type="ECO:0000256" key="3">
    <source>
        <dbReference type="ARBA" id="ARBA00022676"/>
    </source>
</evidence>
<dbReference type="InterPro" id="IPR000312">
    <property type="entry name" value="Glycosyl_Trfase_fam3"/>
</dbReference>
<feature type="binding site" evidence="10">
    <location>
        <begin position="275"/>
        <end position="276"/>
    </location>
    <ligand>
        <name>5-phospho-alpha-D-ribose 1-diphosphate</name>
        <dbReference type="ChEBI" id="CHEBI:58017"/>
    </ligand>
</feature>